<dbReference type="RefSeq" id="WP_145397006.1">
    <property type="nucleotide sequence ID" value="NZ_VLKU01000003.1"/>
</dbReference>
<dbReference type="Pfam" id="PF20569">
    <property type="entry name" value="DUF6778"/>
    <property type="match status" value="1"/>
</dbReference>
<sequence>MLKPALMTLALVLGTAACAPTQWETSYDQLSPAETRNWRVAEVDVNVPETLTTSEENSYVPNFDIVWHGDPAGDRREQAASILREGITRGAQGLRGRERVRIVATLVQFHGITPIVRQNLQSSGVHNIQYQIQVFDLRTGQPLTESQLIKADLPALVGRAGDEADAQGLTQHVQVVNHIAAVTQNWLGNGGDPRTTFSRRGR</sequence>
<keyword evidence="1" id="KW-0732">Signal</keyword>
<evidence type="ECO:0008006" key="4">
    <source>
        <dbReference type="Google" id="ProtNLM"/>
    </source>
</evidence>
<evidence type="ECO:0000313" key="2">
    <source>
        <dbReference type="EMBL" id="TWI35954.1"/>
    </source>
</evidence>
<evidence type="ECO:0000313" key="3">
    <source>
        <dbReference type="Proteomes" id="UP000316225"/>
    </source>
</evidence>
<dbReference type="OrthoDB" id="7836640at2"/>
<dbReference type="EMBL" id="VLKU01000003">
    <property type="protein sequence ID" value="TWI35954.1"/>
    <property type="molecule type" value="Genomic_DNA"/>
</dbReference>
<gene>
    <name evidence="2" type="ORF">IQ24_01313</name>
</gene>
<reference evidence="2 3" key="1">
    <citation type="journal article" date="2015" name="Stand. Genomic Sci.">
        <title>Genomic Encyclopedia of Bacterial and Archaeal Type Strains, Phase III: the genomes of soil and plant-associated and newly described type strains.</title>
        <authorList>
            <person name="Whitman W.B."/>
            <person name="Woyke T."/>
            <person name="Klenk H.P."/>
            <person name="Zhou Y."/>
            <person name="Lilburn T.G."/>
            <person name="Beck B.J."/>
            <person name="De Vos P."/>
            <person name="Vandamme P."/>
            <person name="Eisen J.A."/>
            <person name="Garrity G."/>
            <person name="Hugenholtz P."/>
            <person name="Kyrpides N.C."/>
        </authorList>
    </citation>
    <scope>NUCLEOTIDE SEQUENCE [LARGE SCALE GENOMIC DNA]</scope>
    <source>
        <strain evidence="2 3">CGMCC 1.5364</strain>
    </source>
</reference>
<protein>
    <recommendedName>
        <fullName evidence="4">Lipoprotein</fullName>
    </recommendedName>
</protein>
<feature type="signal peptide" evidence="1">
    <location>
        <begin position="1"/>
        <end position="19"/>
    </location>
</feature>
<evidence type="ECO:0000256" key="1">
    <source>
        <dbReference type="SAM" id="SignalP"/>
    </source>
</evidence>
<dbReference type="AlphaFoldDB" id="A0A562NUQ6"/>
<proteinExistence type="predicted"/>
<keyword evidence="3" id="KW-1185">Reference proteome</keyword>
<organism evidence="2 3">
    <name type="scientific">Paracoccus sulfuroxidans</name>
    <dbReference type="NCBI Taxonomy" id="384678"/>
    <lineage>
        <taxon>Bacteria</taxon>
        <taxon>Pseudomonadati</taxon>
        <taxon>Pseudomonadota</taxon>
        <taxon>Alphaproteobacteria</taxon>
        <taxon>Rhodobacterales</taxon>
        <taxon>Paracoccaceae</taxon>
        <taxon>Paracoccus</taxon>
    </lineage>
</organism>
<name>A0A562NUQ6_9RHOB</name>
<dbReference type="PROSITE" id="PS51257">
    <property type="entry name" value="PROKAR_LIPOPROTEIN"/>
    <property type="match status" value="1"/>
</dbReference>
<accession>A0A562NUQ6</accession>
<dbReference type="InterPro" id="IPR046705">
    <property type="entry name" value="DUF6778"/>
</dbReference>
<comment type="caution">
    <text evidence="2">The sequence shown here is derived from an EMBL/GenBank/DDBJ whole genome shotgun (WGS) entry which is preliminary data.</text>
</comment>
<feature type="chain" id="PRO_5022159064" description="Lipoprotein" evidence="1">
    <location>
        <begin position="20"/>
        <end position="202"/>
    </location>
</feature>
<dbReference type="Proteomes" id="UP000316225">
    <property type="component" value="Unassembled WGS sequence"/>
</dbReference>